<name>A0AAW2BH67_9ROSI</name>
<dbReference type="AlphaFoldDB" id="A0AAW2BH67"/>
<gene>
    <name evidence="1" type="ORF">SO802_033664</name>
</gene>
<comment type="caution">
    <text evidence="1">The sequence shown here is derived from an EMBL/GenBank/DDBJ whole genome shotgun (WGS) entry which is preliminary data.</text>
</comment>
<evidence type="ECO:0000313" key="2">
    <source>
        <dbReference type="Proteomes" id="UP001459277"/>
    </source>
</evidence>
<sequence>MDGYPIWPPLIPNSDEEQRSKFLLYGALVFEWVWKCKNQTLFENKGLHYEQPEIGELVFVIRLITKKLDTITPIQPEVEAIL</sequence>
<accession>A0AAW2BH67</accession>
<dbReference type="Proteomes" id="UP001459277">
    <property type="component" value="Unassembled WGS sequence"/>
</dbReference>
<keyword evidence="2" id="KW-1185">Reference proteome</keyword>
<evidence type="ECO:0000313" key="1">
    <source>
        <dbReference type="EMBL" id="KAK9984139.1"/>
    </source>
</evidence>
<organism evidence="1 2">
    <name type="scientific">Lithocarpus litseifolius</name>
    <dbReference type="NCBI Taxonomy" id="425828"/>
    <lineage>
        <taxon>Eukaryota</taxon>
        <taxon>Viridiplantae</taxon>
        <taxon>Streptophyta</taxon>
        <taxon>Embryophyta</taxon>
        <taxon>Tracheophyta</taxon>
        <taxon>Spermatophyta</taxon>
        <taxon>Magnoliopsida</taxon>
        <taxon>eudicotyledons</taxon>
        <taxon>Gunneridae</taxon>
        <taxon>Pentapetalae</taxon>
        <taxon>rosids</taxon>
        <taxon>fabids</taxon>
        <taxon>Fagales</taxon>
        <taxon>Fagaceae</taxon>
        <taxon>Lithocarpus</taxon>
    </lineage>
</organism>
<proteinExistence type="predicted"/>
<reference evidence="1 2" key="1">
    <citation type="submission" date="2024-01" db="EMBL/GenBank/DDBJ databases">
        <title>A telomere-to-telomere, gap-free genome of sweet tea (Lithocarpus litseifolius).</title>
        <authorList>
            <person name="Zhou J."/>
        </authorList>
    </citation>
    <scope>NUCLEOTIDE SEQUENCE [LARGE SCALE GENOMIC DNA]</scope>
    <source>
        <strain evidence="1">Zhou-2022a</strain>
        <tissue evidence="1">Leaf</tissue>
    </source>
</reference>
<protein>
    <submittedName>
        <fullName evidence="1">Uncharacterized protein</fullName>
    </submittedName>
</protein>
<dbReference type="EMBL" id="JAZDWU010000012">
    <property type="protein sequence ID" value="KAK9984139.1"/>
    <property type="molecule type" value="Genomic_DNA"/>
</dbReference>